<keyword evidence="2 4" id="KW-0547">Nucleotide-binding</keyword>
<organism evidence="6 7">
    <name type="scientific">Streptomyces andamanensis</name>
    <dbReference type="NCBI Taxonomy" id="1565035"/>
    <lineage>
        <taxon>Bacteria</taxon>
        <taxon>Bacillati</taxon>
        <taxon>Actinomycetota</taxon>
        <taxon>Actinomycetes</taxon>
        <taxon>Kitasatosporales</taxon>
        <taxon>Streptomycetaceae</taxon>
        <taxon>Streptomyces</taxon>
    </lineage>
</organism>
<dbReference type="EMBL" id="JBHSDP010000024">
    <property type="protein sequence ID" value="MFC4330600.1"/>
    <property type="molecule type" value="Genomic_DNA"/>
</dbReference>
<dbReference type="InterPro" id="IPR052032">
    <property type="entry name" value="ATP-dep_AA_Ligase"/>
</dbReference>
<keyword evidence="3 4" id="KW-0067">ATP-binding</keyword>
<reference evidence="7" key="1">
    <citation type="journal article" date="2019" name="Int. J. Syst. Evol. Microbiol.">
        <title>The Global Catalogue of Microorganisms (GCM) 10K type strain sequencing project: providing services to taxonomists for standard genome sequencing and annotation.</title>
        <authorList>
            <consortium name="The Broad Institute Genomics Platform"/>
            <consortium name="The Broad Institute Genome Sequencing Center for Infectious Disease"/>
            <person name="Wu L."/>
            <person name="Ma J."/>
        </authorList>
    </citation>
    <scope>NUCLEOTIDE SEQUENCE [LARGE SCALE GENOMIC DNA]</scope>
    <source>
        <strain evidence="7">PCU 347</strain>
    </source>
</reference>
<keyword evidence="7" id="KW-1185">Reference proteome</keyword>
<comment type="caution">
    <text evidence="6">The sequence shown here is derived from an EMBL/GenBank/DDBJ whole genome shotgun (WGS) entry which is preliminary data.</text>
</comment>
<dbReference type="PANTHER" id="PTHR43585">
    <property type="entry name" value="FUMIPYRROLE BIOSYNTHESIS PROTEIN C"/>
    <property type="match status" value="1"/>
</dbReference>
<dbReference type="InterPro" id="IPR041472">
    <property type="entry name" value="BL00235/CARNS1_N"/>
</dbReference>
<evidence type="ECO:0000259" key="5">
    <source>
        <dbReference type="PROSITE" id="PS50975"/>
    </source>
</evidence>
<evidence type="ECO:0000256" key="4">
    <source>
        <dbReference type="PROSITE-ProRule" id="PRU00409"/>
    </source>
</evidence>
<evidence type="ECO:0000313" key="7">
    <source>
        <dbReference type="Proteomes" id="UP001595824"/>
    </source>
</evidence>
<evidence type="ECO:0000313" key="6">
    <source>
        <dbReference type="EMBL" id="MFC4330600.1"/>
    </source>
</evidence>
<name>A0ABV8TIT6_9ACTN</name>
<accession>A0ABV8TIT6</accession>
<feature type="domain" description="ATP-grasp" evidence="5">
    <location>
        <begin position="114"/>
        <end position="303"/>
    </location>
</feature>
<sequence>MSTKKRVCVIAAREPLLRRAAALDLEVLSVQSPQEFRSLPAGLADSVTTLVLDYHDRDLLVETVGALHAARPLDGVFTVYEEALLPTAHLVDALGLPGASYETVKLLTDKWAMREHLREAGVGTVAAALGRGEADLAAFGAEHGYPFVAKPVAGSASLGVFRVDTAAEVPSVAGRLREVGLDLFLMEEFLDGHEISVDGISFHGRYVMLAVCDKITGAGFIEFGHSLPTALDADRLGAVEELVASFLECVGLTEGLSHVEVKLTAAGPKIVEGHNRRGGDRLNTMADAVYGVDLEELGLAWAAGAAEELPAAPPARCGTAVRFFTAERGVVREVLGADEVRAHPQVLELHVNFPVGRSVPRLRWSLDRAGYVVVRADTAAEALALGQDLASRIRLVVDPADPDRAADDASHRELIGELDQAGRLGYRTS</sequence>
<evidence type="ECO:0000256" key="3">
    <source>
        <dbReference type="ARBA" id="ARBA00022840"/>
    </source>
</evidence>
<keyword evidence="1" id="KW-0436">Ligase</keyword>
<dbReference type="PANTHER" id="PTHR43585:SF2">
    <property type="entry name" value="ATP-GRASP ENZYME FSQD"/>
    <property type="match status" value="1"/>
</dbReference>
<dbReference type="InterPro" id="IPR040570">
    <property type="entry name" value="LAL_C2"/>
</dbReference>
<protein>
    <submittedName>
        <fullName evidence="6">ATP-grasp domain-containing protein</fullName>
    </submittedName>
</protein>
<dbReference type="Pfam" id="PF13535">
    <property type="entry name" value="ATP-grasp_4"/>
    <property type="match status" value="1"/>
</dbReference>
<dbReference type="PROSITE" id="PS50975">
    <property type="entry name" value="ATP_GRASP"/>
    <property type="match status" value="1"/>
</dbReference>
<dbReference type="Proteomes" id="UP001595824">
    <property type="component" value="Unassembled WGS sequence"/>
</dbReference>
<dbReference type="InterPro" id="IPR011761">
    <property type="entry name" value="ATP-grasp"/>
</dbReference>
<dbReference type="Pfam" id="PF18603">
    <property type="entry name" value="LAL_C2"/>
    <property type="match status" value="1"/>
</dbReference>
<dbReference type="SUPFAM" id="SSF56059">
    <property type="entry name" value="Glutathione synthetase ATP-binding domain-like"/>
    <property type="match status" value="1"/>
</dbReference>
<evidence type="ECO:0000256" key="1">
    <source>
        <dbReference type="ARBA" id="ARBA00022598"/>
    </source>
</evidence>
<dbReference type="Pfam" id="PF18130">
    <property type="entry name" value="ATPgrasp_N"/>
    <property type="match status" value="1"/>
</dbReference>
<evidence type="ECO:0000256" key="2">
    <source>
        <dbReference type="ARBA" id="ARBA00022741"/>
    </source>
</evidence>
<dbReference type="Gene3D" id="3.30.470.20">
    <property type="entry name" value="ATP-grasp fold, B domain"/>
    <property type="match status" value="1"/>
</dbReference>
<proteinExistence type="predicted"/>
<dbReference type="Gene3D" id="3.40.50.20">
    <property type="match status" value="1"/>
</dbReference>
<gene>
    <name evidence="6" type="ORF">ACFPC0_23010</name>
</gene>
<dbReference type="RefSeq" id="WP_381741558.1">
    <property type="nucleotide sequence ID" value="NZ_JBHSDP010000024.1"/>
</dbReference>